<gene>
    <name evidence="2" type="ORF">PGB27_28290</name>
</gene>
<keyword evidence="3" id="KW-1185">Reference proteome</keyword>
<evidence type="ECO:0000256" key="1">
    <source>
        <dbReference type="SAM" id="MobiDB-lite"/>
    </source>
</evidence>
<proteinExistence type="predicted"/>
<feature type="compositionally biased region" description="Pro residues" evidence="1">
    <location>
        <begin position="22"/>
        <end position="31"/>
    </location>
</feature>
<comment type="caution">
    <text evidence="2">The sequence shown here is derived from an EMBL/GenBank/DDBJ whole genome shotgun (WGS) entry which is preliminary data.</text>
</comment>
<accession>A0ABT5T2B0</accession>
<reference evidence="2 3" key="1">
    <citation type="submission" date="2023-02" db="EMBL/GenBank/DDBJ databases">
        <title>Genome sequencing required for Actinomycetospora new species description.</title>
        <authorList>
            <person name="Saimee Y."/>
            <person name="Duangmal K."/>
        </authorList>
    </citation>
    <scope>NUCLEOTIDE SEQUENCE [LARGE SCALE GENOMIC DNA]</scope>
    <source>
        <strain evidence="2 3">DW7H6</strain>
    </source>
</reference>
<feature type="region of interest" description="Disordered" evidence="1">
    <location>
        <begin position="13"/>
        <end position="57"/>
    </location>
</feature>
<dbReference type="RefSeq" id="WP_274203792.1">
    <property type="nucleotide sequence ID" value="NZ_JAQZAO010000021.1"/>
</dbReference>
<sequence>MIKNRELALIPDSALGLVDPPATSPTPPAPRSPSARGTHAQRPTDHRSSARSGRAGR</sequence>
<dbReference type="Proteomes" id="UP001300763">
    <property type="component" value="Unassembled WGS sequence"/>
</dbReference>
<name>A0ABT5T2B0_9PSEU</name>
<evidence type="ECO:0000313" key="3">
    <source>
        <dbReference type="Proteomes" id="UP001300763"/>
    </source>
</evidence>
<organism evidence="2 3">
    <name type="scientific">Actinomycetospora lemnae</name>
    <dbReference type="NCBI Taxonomy" id="3019891"/>
    <lineage>
        <taxon>Bacteria</taxon>
        <taxon>Bacillati</taxon>
        <taxon>Actinomycetota</taxon>
        <taxon>Actinomycetes</taxon>
        <taxon>Pseudonocardiales</taxon>
        <taxon>Pseudonocardiaceae</taxon>
        <taxon>Actinomycetospora</taxon>
    </lineage>
</organism>
<dbReference type="EMBL" id="JAQZAO010000021">
    <property type="protein sequence ID" value="MDD7969262.1"/>
    <property type="molecule type" value="Genomic_DNA"/>
</dbReference>
<evidence type="ECO:0000313" key="2">
    <source>
        <dbReference type="EMBL" id="MDD7969262.1"/>
    </source>
</evidence>
<protein>
    <submittedName>
        <fullName evidence="2">Uncharacterized protein</fullName>
    </submittedName>
</protein>